<proteinExistence type="predicted"/>
<dbReference type="PANTHER" id="PTHR36766:SF38">
    <property type="entry name" value="DISEASE RESISTANCE PROTEIN RGA3"/>
    <property type="match status" value="1"/>
</dbReference>
<accession>A0ABM4A2E1</accession>
<feature type="coiled-coil region" evidence="5">
    <location>
        <begin position="66"/>
        <end position="119"/>
    </location>
</feature>
<dbReference type="PRINTS" id="PR00364">
    <property type="entry name" value="DISEASERSIST"/>
</dbReference>
<dbReference type="Gene3D" id="3.40.50.300">
    <property type="entry name" value="P-loop containing nucleotide triphosphate hydrolases"/>
    <property type="match status" value="1"/>
</dbReference>
<evidence type="ECO:0000256" key="5">
    <source>
        <dbReference type="SAM" id="Coils"/>
    </source>
</evidence>
<dbReference type="Gene3D" id="1.20.5.4130">
    <property type="match status" value="1"/>
</dbReference>
<dbReference type="InterPro" id="IPR041118">
    <property type="entry name" value="Rx_N"/>
</dbReference>
<keyword evidence="2" id="KW-0547">Nucleotide-binding</keyword>
<dbReference type="Proteomes" id="UP001652623">
    <property type="component" value="Chromosome 2"/>
</dbReference>
<dbReference type="Gene3D" id="1.10.10.10">
    <property type="entry name" value="Winged helix-like DNA-binding domain superfamily/Winged helix DNA-binding domain"/>
    <property type="match status" value="1"/>
</dbReference>
<evidence type="ECO:0000256" key="2">
    <source>
        <dbReference type="ARBA" id="ARBA00022741"/>
    </source>
</evidence>
<name>A0ABM4A2E1_ZIZJJ</name>
<sequence length="491" mass="56526">MAEGVVSNVVSSIIVKLGTQAFKEIGKFWGLKKEFEKLRKTMEVLVAVIFDAEAKRVSNNLVKVWLGRLEDAVEDIDNLLDEFQTEAWGRQLMPGNRMTKKMVRKLEKIRETLKDIKEDSTLSSLIPVTLTQETYSTEYINRETHSFVRGEEVIGRDDDKMKIIELLLGCDSDQDKDNISFLPIVGIGGLGKTTLAQLVFNHKMVEKRFELQIWVCISDVFDLKIILEKMIKSINGSVQQGLDLDQLQKSLREKLSGKRYLLVLDDVWNEDREKWLKLRTLLMDVSRGSAVLITTRNMDIAQMMQTNKPYELQGLDKNKSWSLLRKVAFERGQKPHNSNIVRIGEEIVEMCKGVPLAIRTIGSILYGNNLERDWVSFKINRLAKLTQNINDLVPTLRMSYDCLASHLKHCFAYCRSFLKDHVIDVQKLIKLWMVEKDDMGTIVTCKMHDLAISVAGEHSIIIDKHTENEIFHQKIRHISLDTLFDHKSSKF</sequence>
<dbReference type="GeneID" id="125422546"/>
<dbReference type="PANTHER" id="PTHR36766">
    <property type="entry name" value="PLANT BROAD-SPECTRUM MILDEW RESISTANCE PROTEIN RPW8"/>
    <property type="match status" value="1"/>
</dbReference>
<dbReference type="InterPro" id="IPR002182">
    <property type="entry name" value="NB-ARC"/>
</dbReference>
<reference evidence="8" key="1">
    <citation type="submission" date="2025-05" db="UniProtKB">
        <authorList>
            <consortium name="RefSeq"/>
        </authorList>
    </citation>
    <scope>NUCLEOTIDE SEQUENCE [LARGE SCALE GENOMIC DNA]</scope>
</reference>
<evidence type="ECO:0000259" key="6">
    <source>
        <dbReference type="Pfam" id="PF00931"/>
    </source>
</evidence>
<organism evidence="8 9">
    <name type="scientific">Ziziphus jujuba</name>
    <name type="common">Chinese jujube</name>
    <name type="synonym">Ziziphus sativa</name>
    <dbReference type="NCBI Taxonomy" id="326968"/>
    <lineage>
        <taxon>Eukaryota</taxon>
        <taxon>Viridiplantae</taxon>
        <taxon>Streptophyta</taxon>
        <taxon>Embryophyta</taxon>
        <taxon>Tracheophyta</taxon>
        <taxon>Spermatophyta</taxon>
        <taxon>Magnoliopsida</taxon>
        <taxon>eudicotyledons</taxon>
        <taxon>Gunneridae</taxon>
        <taxon>Pentapetalae</taxon>
        <taxon>rosids</taxon>
        <taxon>fabids</taxon>
        <taxon>Rosales</taxon>
        <taxon>Rhamnaceae</taxon>
        <taxon>Paliureae</taxon>
        <taxon>Ziziphus</taxon>
    </lineage>
</organism>
<keyword evidence="5" id="KW-0175">Coiled coil</keyword>
<dbReference type="Gene3D" id="1.10.8.430">
    <property type="entry name" value="Helical domain of apoptotic protease-activating factors"/>
    <property type="match status" value="1"/>
</dbReference>
<evidence type="ECO:0000256" key="3">
    <source>
        <dbReference type="ARBA" id="ARBA00022821"/>
    </source>
</evidence>
<protein>
    <submittedName>
        <fullName evidence="9">Disease resistance protein RGA2-like</fullName>
    </submittedName>
</protein>
<reference evidence="9" key="2">
    <citation type="submission" date="2025-08" db="UniProtKB">
        <authorList>
            <consortium name="RefSeq"/>
        </authorList>
    </citation>
    <scope>IDENTIFICATION</scope>
    <source>
        <tissue evidence="9">Seedling</tissue>
    </source>
</reference>
<evidence type="ECO:0000313" key="9">
    <source>
        <dbReference type="RefSeq" id="XP_060670903.1"/>
    </source>
</evidence>
<evidence type="ECO:0000313" key="8">
    <source>
        <dbReference type="Proteomes" id="UP001652623"/>
    </source>
</evidence>
<dbReference type="Pfam" id="PF00931">
    <property type="entry name" value="NB-ARC"/>
    <property type="match status" value="1"/>
</dbReference>
<feature type="domain" description="Disease resistance N-terminal" evidence="7">
    <location>
        <begin position="9"/>
        <end position="91"/>
    </location>
</feature>
<keyword evidence="1" id="KW-0677">Repeat</keyword>
<keyword evidence="4" id="KW-0067">ATP-binding</keyword>
<evidence type="ECO:0000259" key="7">
    <source>
        <dbReference type="Pfam" id="PF18052"/>
    </source>
</evidence>
<dbReference type="InterPro" id="IPR036388">
    <property type="entry name" value="WH-like_DNA-bd_sf"/>
</dbReference>
<feature type="domain" description="NB-ARC" evidence="6">
    <location>
        <begin position="176"/>
        <end position="331"/>
    </location>
</feature>
<evidence type="ECO:0000256" key="4">
    <source>
        <dbReference type="ARBA" id="ARBA00022840"/>
    </source>
</evidence>
<dbReference type="SUPFAM" id="SSF52540">
    <property type="entry name" value="P-loop containing nucleoside triphosphate hydrolases"/>
    <property type="match status" value="1"/>
</dbReference>
<dbReference type="Pfam" id="PF18052">
    <property type="entry name" value="Rx_N"/>
    <property type="match status" value="1"/>
</dbReference>
<dbReference type="InterPro" id="IPR027417">
    <property type="entry name" value="P-loop_NTPase"/>
</dbReference>
<keyword evidence="8" id="KW-1185">Reference proteome</keyword>
<gene>
    <name evidence="9" type="primary">LOC125422546</name>
</gene>
<dbReference type="InterPro" id="IPR042197">
    <property type="entry name" value="Apaf_helical"/>
</dbReference>
<evidence type="ECO:0000256" key="1">
    <source>
        <dbReference type="ARBA" id="ARBA00022737"/>
    </source>
</evidence>
<keyword evidence="3" id="KW-0611">Plant defense</keyword>
<dbReference type="RefSeq" id="XP_060670903.1">
    <property type="nucleotide sequence ID" value="XM_060814920.1"/>
</dbReference>